<dbReference type="AlphaFoldDB" id="X1V853"/>
<keyword evidence="4 6" id="KW-1133">Transmembrane helix</keyword>
<feature type="transmembrane region" description="Helical" evidence="6">
    <location>
        <begin position="74"/>
        <end position="96"/>
    </location>
</feature>
<feature type="domain" description="ComEC/Rec2-related protein" evidence="7">
    <location>
        <begin position="1"/>
        <end position="123"/>
    </location>
</feature>
<evidence type="ECO:0000259" key="7">
    <source>
        <dbReference type="Pfam" id="PF03772"/>
    </source>
</evidence>
<accession>X1V853</accession>
<protein>
    <recommendedName>
        <fullName evidence="7">ComEC/Rec2-related protein domain-containing protein</fullName>
    </recommendedName>
</protein>
<reference evidence="8" key="1">
    <citation type="journal article" date="2014" name="Front. Microbiol.">
        <title>High frequency of phylogenetically diverse reductive dehalogenase-homologous genes in deep subseafloor sedimentary metagenomes.</title>
        <authorList>
            <person name="Kawai M."/>
            <person name="Futagami T."/>
            <person name="Toyoda A."/>
            <person name="Takaki Y."/>
            <person name="Nishi S."/>
            <person name="Hori S."/>
            <person name="Arai W."/>
            <person name="Tsubouchi T."/>
            <person name="Morono Y."/>
            <person name="Uchiyama I."/>
            <person name="Ito T."/>
            <person name="Fujiyama A."/>
            <person name="Inagaki F."/>
            <person name="Takami H."/>
        </authorList>
    </citation>
    <scope>NUCLEOTIDE SEQUENCE</scope>
    <source>
        <strain evidence="8">Expedition CK06-06</strain>
    </source>
</reference>
<sequence length="125" mass="13628">MATCGLVAILLERDKHLYNSLALAALIILLLNPFTLFDVGFQLSFMATLGILYLTPHFLGYFRFSKPRKFITYILTSLGVSAGALVGVYPIVAFYFNKISLIALISNILVVPQVAIIIALGFAAS</sequence>
<name>X1V853_9ZZZZ</name>
<dbReference type="Pfam" id="PF03772">
    <property type="entry name" value="Competence"/>
    <property type="match status" value="1"/>
</dbReference>
<dbReference type="PANTHER" id="PTHR30619">
    <property type="entry name" value="DNA INTERNALIZATION/COMPETENCE PROTEIN COMEC/REC2"/>
    <property type="match status" value="1"/>
</dbReference>
<dbReference type="EMBL" id="BARW01025464">
    <property type="protein sequence ID" value="GAJ08876.1"/>
    <property type="molecule type" value="Genomic_DNA"/>
</dbReference>
<evidence type="ECO:0000256" key="1">
    <source>
        <dbReference type="ARBA" id="ARBA00004651"/>
    </source>
</evidence>
<evidence type="ECO:0000256" key="6">
    <source>
        <dbReference type="SAM" id="Phobius"/>
    </source>
</evidence>
<evidence type="ECO:0000256" key="5">
    <source>
        <dbReference type="ARBA" id="ARBA00023136"/>
    </source>
</evidence>
<keyword evidence="5 6" id="KW-0472">Membrane</keyword>
<dbReference type="NCBIfam" id="TIGR00360">
    <property type="entry name" value="ComEC_N-term"/>
    <property type="match status" value="1"/>
</dbReference>
<dbReference type="PANTHER" id="PTHR30619:SF1">
    <property type="entry name" value="RECOMBINATION PROTEIN 2"/>
    <property type="match status" value="1"/>
</dbReference>
<dbReference type="InterPro" id="IPR004477">
    <property type="entry name" value="ComEC_N"/>
</dbReference>
<feature type="non-terminal residue" evidence="8">
    <location>
        <position position="125"/>
    </location>
</feature>
<dbReference type="InterPro" id="IPR052159">
    <property type="entry name" value="Competence_DNA_uptake"/>
</dbReference>
<organism evidence="8">
    <name type="scientific">marine sediment metagenome</name>
    <dbReference type="NCBI Taxonomy" id="412755"/>
    <lineage>
        <taxon>unclassified sequences</taxon>
        <taxon>metagenomes</taxon>
        <taxon>ecological metagenomes</taxon>
    </lineage>
</organism>
<feature type="transmembrane region" description="Helical" evidence="6">
    <location>
        <begin position="102"/>
        <end position="124"/>
    </location>
</feature>
<evidence type="ECO:0000256" key="2">
    <source>
        <dbReference type="ARBA" id="ARBA00022475"/>
    </source>
</evidence>
<feature type="transmembrane region" description="Helical" evidence="6">
    <location>
        <begin position="43"/>
        <end position="62"/>
    </location>
</feature>
<comment type="caution">
    <text evidence="8">The sequence shown here is derived from an EMBL/GenBank/DDBJ whole genome shotgun (WGS) entry which is preliminary data.</text>
</comment>
<gene>
    <name evidence="8" type="ORF">S12H4_41737</name>
</gene>
<evidence type="ECO:0000256" key="3">
    <source>
        <dbReference type="ARBA" id="ARBA00022692"/>
    </source>
</evidence>
<dbReference type="GO" id="GO:0005886">
    <property type="term" value="C:plasma membrane"/>
    <property type="evidence" value="ECO:0007669"/>
    <property type="project" value="UniProtKB-SubCell"/>
</dbReference>
<keyword evidence="2" id="KW-1003">Cell membrane</keyword>
<keyword evidence="3 6" id="KW-0812">Transmembrane</keyword>
<evidence type="ECO:0000256" key="4">
    <source>
        <dbReference type="ARBA" id="ARBA00022989"/>
    </source>
</evidence>
<feature type="transmembrane region" description="Helical" evidence="6">
    <location>
        <begin position="17"/>
        <end position="37"/>
    </location>
</feature>
<comment type="subcellular location">
    <subcellularLocation>
        <location evidence="1">Cell membrane</location>
        <topology evidence="1">Multi-pass membrane protein</topology>
    </subcellularLocation>
</comment>
<proteinExistence type="predicted"/>
<evidence type="ECO:0000313" key="8">
    <source>
        <dbReference type="EMBL" id="GAJ08876.1"/>
    </source>
</evidence>